<evidence type="ECO:0000259" key="1">
    <source>
        <dbReference type="Pfam" id="PF26130"/>
    </source>
</evidence>
<accession>A0A9D4XZ02</accession>
<sequence>MFDAWSDEEDDMEKFSPMFISSFSSKIMTDRFQCVIHHESVFVKFNRLCYKGLKEVWEVDPDSWSYFEVLSGLKDLEYLKVENYIEEPILSLENNVGSNEKDEECEVRDKDGLEDLNSLEDDNLDDLNNGIKGTFDDLGTFEDLNNLSDKFDEGGITCVEDANAIDQKSSCKDVNLEGTTKGIDQKDSCEGVTLGGPLSVRMK</sequence>
<evidence type="ECO:0000313" key="2">
    <source>
        <dbReference type="EMBL" id="KAI5427780.1"/>
    </source>
</evidence>
<organism evidence="2 3">
    <name type="scientific">Pisum sativum</name>
    <name type="common">Garden pea</name>
    <name type="synonym">Lathyrus oleraceus</name>
    <dbReference type="NCBI Taxonomy" id="3888"/>
    <lineage>
        <taxon>Eukaryota</taxon>
        <taxon>Viridiplantae</taxon>
        <taxon>Streptophyta</taxon>
        <taxon>Embryophyta</taxon>
        <taxon>Tracheophyta</taxon>
        <taxon>Spermatophyta</taxon>
        <taxon>Magnoliopsida</taxon>
        <taxon>eudicotyledons</taxon>
        <taxon>Gunneridae</taxon>
        <taxon>Pentapetalae</taxon>
        <taxon>rosids</taxon>
        <taxon>fabids</taxon>
        <taxon>Fabales</taxon>
        <taxon>Fabaceae</taxon>
        <taxon>Papilionoideae</taxon>
        <taxon>50 kb inversion clade</taxon>
        <taxon>NPAAA clade</taxon>
        <taxon>Hologalegina</taxon>
        <taxon>IRL clade</taxon>
        <taxon>Fabeae</taxon>
        <taxon>Lathyrus</taxon>
    </lineage>
</organism>
<dbReference type="AlphaFoldDB" id="A0A9D4XZ02"/>
<gene>
    <name evidence="2" type="ORF">KIW84_032983</name>
</gene>
<feature type="domain" description="PB1-like" evidence="1">
    <location>
        <begin position="28"/>
        <end position="84"/>
    </location>
</feature>
<comment type="caution">
    <text evidence="2">The sequence shown here is derived from an EMBL/GenBank/DDBJ whole genome shotgun (WGS) entry which is preliminary data.</text>
</comment>
<keyword evidence="3" id="KW-1185">Reference proteome</keyword>
<dbReference type="InterPro" id="IPR058594">
    <property type="entry name" value="PB1-like_dom_pln"/>
</dbReference>
<name>A0A9D4XZ02_PEA</name>
<reference evidence="2 3" key="1">
    <citation type="journal article" date="2022" name="Nat. Genet.">
        <title>Improved pea reference genome and pan-genome highlight genomic features and evolutionary characteristics.</title>
        <authorList>
            <person name="Yang T."/>
            <person name="Liu R."/>
            <person name="Luo Y."/>
            <person name="Hu S."/>
            <person name="Wang D."/>
            <person name="Wang C."/>
            <person name="Pandey M.K."/>
            <person name="Ge S."/>
            <person name="Xu Q."/>
            <person name="Li N."/>
            <person name="Li G."/>
            <person name="Huang Y."/>
            <person name="Saxena R.K."/>
            <person name="Ji Y."/>
            <person name="Li M."/>
            <person name="Yan X."/>
            <person name="He Y."/>
            <person name="Liu Y."/>
            <person name="Wang X."/>
            <person name="Xiang C."/>
            <person name="Varshney R.K."/>
            <person name="Ding H."/>
            <person name="Gao S."/>
            <person name="Zong X."/>
        </authorList>
    </citation>
    <scope>NUCLEOTIDE SEQUENCE [LARGE SCALE GENOMIC DNA]</scope>
    <source>
        <strain evidence="2 3">cv. Zhongwan 6</strain>
    </source>
</reference>
<protein>
    <recommendedName>
        <fullName evidence="1">PB1-like domain-containing protein</fullName>
    </recommendedName>
</protein>
<dbReference type="Pfam" id="PF26130">
    <property type="entry name" value="PB1-like"/>
    <property type="match status" value="1"/>
</dbReference>
<dbReference type="Proteomes" id="UP001058974">
    <property type="component" value="Chromosome 3"/>
</dbReference>
<evidence type="ECO:0000313" key="3">
    <source>
        <dbReference type="Proteomes" id="UP001058974"/>
    </source>
</evidence>
<dbReference type="Gramene" id="Psat03G0298300-T1">
    <property type="protein sequence ID" value="KAI5427780.1"/>
    <property type="gene ID" value="KIW84_032983"/>
</dbReference>
<proteinExistence type="predicted"/>
<dbReference type="EMBL" id="JAMSHJ010000003">
    <property type="protein sequence ID" value="KAI5427780.1"/>
    <property type="molecule type" value="Genomic_DNA"/>
</dbReference>